<evidence type="ECO:0000313" key="2">
    <source>
        <dbReference type="EMBL" id="CAG7897881.1"/>
    </source>
</evidence>
<organism evidence="3">
    <name type="scientific">Brassica campestris</name>
    <name type="common">Field mustard</name>
    <dbReference type="NCBI Taxonomy" id="3711"/>
    <lineage>
        <taxon>Eukaryota</taxon>
        <taxon>Viridiplantae</taxon>
        <taxon>Streptophyta</taxon>
        <taxon>Embryophyta</taxon>
        <taxon>Tracheophyta</taxon>
        <taxon>Spermatophyta</taxon>
        <taxon>Magnoliopsida</taxon>
        <taxon>eudicotyledons</taxon>
        <taxon>Gunneridae</taxon>
        <taxon>Pentapetalae</taxon>
        <taxon>rosids</taxon>
        <taxon>malvids</taxon>
        <taxon>Brassicales</taxon>
        <taxon>Brassicaceae</taxon>
        <taxon>Brassiceae</taxon>
        <taxon>Brassica</taxon>
    </lineage>
</organism>
<proteinExistence type="predicted"/>
<dbReference type="AlphaFoldDB" id="A0A3P6BD71"/>
<gene>
    <name evidence="3" type="ORF">BRAA08T33352Z</name>
    <name evidence="2" type="ORF">BRAPAZ1V2_A08P15470.2</name>
</gene>
<evidence type="ECO:0000313" key="3">
    <source>
        <dbReference type="EMBL" id="VDD04037.1"/>
    </source>
</evidence>
<evidence type="ECO:0000256" key="1">
    <source>
        <dbReference type="SAM" id="MobiDB-lite"/>
    </source>
</evidence>
<dbReference type="Gramene" id="A08p15470.2_BraZ1">
    <property type="protein sequence ID" value="A08p15470.2_BraZ1.CDS.1"/>
    <property type="gene ID" value="A08g15470.2_BraZ1"/>
</dbReference>
<reference evidence="3" key="1">
    <citation type="submission" date="2018-11" db="EMBL/GenBank/DDBJ databases">
        <authorList>
            <consortium name="Genoscope - CEA"/>
            <person name="William W."/>
        </authorList>
    </citation>
    <scope>NUCLEOTIDE SEQUENCE</scope>
</reference>
<dbReference type="Proteomes" id="UP000694005">
    <property type="component" value="Chromosome A08"/>
</dbReference>
<feature type="region of interest" description="Disordered" evidence="1">
    <location>
        <begin position="62"/>
        <end position="93"/>
    </location>
</feature>
<dbReference type="EMBL" id="LS974624">
    <property type="protein sequence ID" value="CAG7897881.1"/>
    <property type="molecule type" value="Genomic_DNA"/>
</dbReference>
<dbReference type="EMBL" id="LR031575">
    <property type="protein sequence ID" value="VDD04037.1"/>
    <property type="molecule type" value="Genomic_DNA"/>
</dbReference>
<protein>
    <submittedName>
        <fullName evidence="2">Uncharacterized protein</fullName>
    </submittedName>
</protein>
<accession>A0A3P6BD71</accession>
<name>A0A3P6BD71_BRACM</name>
<sequence>MVNLFAESVEIVFRDIHGNPIFDIYNDEDQIQDEDKLDDRESNNQSDEVHYQQIGFLLTDDEMEGGCDGEVVGDGSEKEGPDLPLSPLENTTHGSLDAEVSFFLGNN</sequence>